<dbReference type="EMBL" id="BAAADG010000004">
    <property type="protein sequence ID" value="GAA0221826.1"/>
    <property type="molecule type" value="Genomic_DNA"/>
</dbReference>
<organism evidence="2 3">
    <name type="scientific">Methylophaga marina</name>
    <dbReference type="NCBI Taxonomy" id="45495"/>
    <lineage>
        <taxon>Bacteria</taxon>
        <taxon>Pseudomonadati</taxon>
        <taxon>Pseudomonadota</taxon>
        <taxon>Gammaproteobacteria</taxon>
        <taxon>Thiotrichales</taxon>
        <taxon>Piscirickettsiaceae</taxon>
        <taxon>Methylophaga</taxon>
    </lineage>
</organism>
<dbReference type="RefSeq" id="WP_286304457.1">
    <property type="nucleotide sequence ID" value="NZ_AP027741.1"/>
</dbReference>
<evidence type="ECO:0008006" key="4">
    <source>
        <dbReference type="Google" id="ProtNLM"/>
    </source>
</evidence>
<accession>A0ABN0THJ6</accession>
<name>A0ABN0THJ6_9GAMM</name>
<sequence>MKNHILTIALLMFCSTILADTNIHTIALKHRLANEVVEQVRPFLPETATIRAYDDMLILKSDRATLANVEQLIKKLDTPLKSVVITVLQTSQELQQQSGSEANITLSDSKPNASVKLKAWSTKGKDDQDNQYQAQGIAGQPITIKLGNAKPEKDYLYFINGSGDIGLATNTYYTSTANGFNAVPFLLADNRVKIDIHPFFSDRAQQGQINSSEVMTSVQGELGNWIKLAFVSEDQHAQQNGMKRYQSHQAQQQIIYLKVETSSN</sequence>
<feature type="signal peptide" evidence="1">
    <location>
        <begin position="1"/>
        <end position="19"/>
    </location>
</feature>
<dbReference type="Proteomes" id="UP001501476">
    <property type="component" value="Unassembled WGS sequence"/>
</dbReference>
<gene>
    <name evidence="2" type="ORF">GCM10008964_11640</name>
</gene>
<keyword evidence="3" id="KW-1185">Reference proteome</keyword>
<reference evidence="2 3" key="1">
    <citation type="journal article" date="2019" name="Int. J. Syst. Evol. Microbiol.">
        <title>The Global Catalogue of Microorganisms (GCM) 10K type strain sequencing project: providing services to taxonomists for standard genome sequencing and annotation.</title>
        <authorList>
            <consortium name="The Broad Institute Genomics Platform"/>
            <consortium name="The Broad Institute Genome Sequencing Center for Infectious Disease"/>
            <person name="Wu L."/>
            <person name="Ma J."/>
        </authorList>
    </citation>
    <scope>NUCLEOTIDE SEQUENCE [LARGE SCALE GENOMIC DNA]</scope>
    <source>
        <strain evidence="2 3">JCM 6886</strain>
    </source>
</reference>
<evidence type="ECO:0000256" key="1">
    <source>
        <dbReference type="SAM" id="SignalP"/>
    </source>
</evidence>
<keyword evidence="1" id="KW-0732">Signal</keyword>
<comment type="caution">
    <text evidence="2">The sequence shown here is derived from an EMBL/GenBank/DDBJ whole genome shotgun (WGS) entry which is preliminary data.</text>
</comment>
<evidence type="ECO:0000313" key="3">
    <source>
        <dbReference type="Proteomes" id="UP001501476"/>
    </source>
</evidence>
<dbReference type="InterPro" id="IPR038591">
    <property type="entry name" value="NolW-like_sf"/>
</dbReference>
<dbReference type="Gene3D" id="3.30.1370.120">
    <property type="match status" value="1"/>
</dbReference>
<proteinExistence type="predicted"/>
<feature type="chain" id="PRO_5045083449" description="NolW-like domain-containing protein" evidence="1">
    <location>
        <begin position="20"/>
        <end position="264"/>
    </location>
</feature>
<evidence type="ECO:0000313" key="2">
    <source>
        <dbReference type="EMBL" id="GAA0221826.1"/>
    </source>
</evidence>
<protein>
    <recommendedName>
        <fullName evidence="4">NolW-like domain-containing protein</fullName>
    </recommendedName>
</protein>